<evidence type="ECO:0000259" key="2">
    <source>
        <dbReference type="Pfam" id="PF01051"/>
    </source>
</evidence>
<dbReference type="Gene3D" id="1.10.10.10">
    <property type="entry name" value="Winged helix-like DNA-binding domain superfamily/Winged helix DNA-binding domain"/>
    <property type="match status" value="1"/>
</dbReference>
<name>A0ABY4JCL1_9BACT</name>
<keyword evidence="4" id="KW-1185">Reference proteome</keyword>
<evidence type="ECO:0000313" key="3">
    <source>
        <dbReference type="EMBL" id="UPL50540.1"/>
    </source>
</evidence>
<protein>
    <submittedName>
        <fullName evidence="3">RepB family plasmid replication initiator protein</fullName>
    </submittedName>
</protein>
<proteinExistence type="inferred from homology"/>
<dbReference type="EMBL" id="CP095848">
    <property type="protein sequence ID" value="UPL50540.1"/>
    <property type="molecule type" value="Genomic_DNA"/>
</dbReference>
<dbReference type="InterPro" id="IPR000525">
    <property type="entry name" value="Initiator_Rep_WH1"/>
</dbReference>
<dbReference type="Pfam" id="PF01051">
    <property type="entry name" value="Rep3_N"/>
    <property type="match status" value="1"/>
</dbReference>
<feature type="domain" description="Initiator Rep protein WH1" evidence="2">
    <location>
        <begin position="1"/>
        <end position="116"/>
    </location>
</feature>
<sequence>MSALETRIFHSALRCISLYDKVLPVISLKLSDLVSTKCGTTYKALEAACASLLARIWNDQPMFLTLHHKKQSSVLTGTFNPALAEHLLGLTSYYTCINLQGVHFKSSHTYRLLWLLRSYYRPKGVPITPPLTVDQLKLYLFDDLTISTDKLRRTLRTSLAELNANGYTCESKSTMCGNFLNHLQFTIPPVQLVQRKVKAPARVRVLEPVAATDHELVELKPEPAYQTVTIATPIAPEPEPEVIYDPETVPAANSALATMLQQALTGDNRNHSYRTSFDEHYEPEPDYTTEPATPAKHVPGAKLSFEERLTKAHTNLILLGVLSYRASTYVQRVRENQAKLELRFFKAVHHLLGSRDTISKEAWNGYVINKLKDVFGDM</sequence>
<organism evidence="3 4">
    <name type="scientific">Hymenobacter sublimis</name>
    <dbReference type="NCBI Taxonomy" id="2933777"/>
    <lineage>
        <taxon>Bacteria</taxon>
        <taxon>Pseudomonadati</taxon>
        <taxon>Bacteroidota</taxon>
        <taxon>Cytophagia</taxon>
        <taxon>Cytophagales</taxon>
        <taxon>Hymenobacteraceae</taxon>
        <taxon>Hymenobacter</taxon>
    </lineage>
</organism>
<dbReference type="InterPro" id="IPR036388">
    <property type="entry name" value="WH-like_DNA-bd_sf"/>
</dbReference>
<comment type="similarity">
    <text evidence="1">Belongs to the initiator RepB protein family.</text>
</comment>
<gene>
    <name evidence="3" type="ORF">MWH26_06435</name>
</gene>
<reference evidence="3 4" key="1">
    <citation type="submission" date="2022-04" db="EMBL/GenBank/DDBJ databases">
        <title>Hymenobacter sp. isolated from the air.</title>
        <authorList>
            <person name="Won M."/>
            <person name="Lee C.-M."/>
            <person name="Woen H.-Y."/>
            <person name="Kwon S.-W."/>
        </authorList>
    </citation>
    <scope>NUCLEOTIDE SEQUENCE [LARGE SCALE GENOMIC DNA]</scope>
    <source>
        <strain evidence="4">5516 S-25</strain>
    </source>
</reference>
<accession>A0ABY4JCL1</accession>
<dbReference type="Proteomes" id="UP000829647">
    <property type="component" value="Chromosome"/>
</dbReference>
<evidence type="ECO:0000313" key="4">
    <source>
        <dbReference type="Proteomes" id="UP000829647"/>
    </source>
</evidence>
<evidence type="ECO:0000256" key="1">
    <source>
        <dbReference type="ARBA" id="ARBA00038283"/>
    </source>
</evidence>